<dbReference type="AlphaFoldDB" id="A0A427XQ13"/>
<evidence type="ECO:0000256" key="3">
    <source>
        <dbReference type="ARBA" id="ARBA00023295"/>
    </source>
</evidence>
<gene>
    <name evidence="7" type="ORF">EHS24_008365</name>
</gene>
<dbReference type="EMBL" id="RSCE01000007">
    <property type="protein sequence ID" value="RSH80936.1"/>
    <property type="molecule type" value="Genomic_DNA"/>
</dbReference>
<accession>A0A427XQ13</accession>
<dbReference type="SUPFAM" id="SSF49899">
    <property type="entry name" value="Concanavalin A-like lectins/glucanases"/>
    <property type="match status" value="1"/>
</dbReference>
<dbReference type="CDD" id="cd02181">
    <property type="entry name" value="GH16_fungal_Lam16A_glucanase"/>
    <property type="match status" value="1"/>
</dbReference>
<feature type="compositionally biased region" description="Low complexity" evidence="4">
    <location>
        <begin position="82"/>
        <end position="119"/>
    </location>
</feature>
<dbReference type="GeneID" id="39592908"/>
<dbReference type="OrthoDB" id="192832at2759"/>
<evidence type="ECO:0000313" key="8">
    <source>
        <dbReference type="Proteomes" id="UP000279236"/>
    </source>
</evidence>
<feature type="domain" description="GH16" evidence="6">
    <location>
        <begin position="158"/>
        <end position="443"/>
    </location>
</feature>
<dbReference type="InterPro" id="IPR050546">
    <property type="entry name" value="Glycosyl_Hydrlase_16"/>
</dbReference>
<dbReference type="Pfam" id="PF26113">
    <property type="entry name" value="GH16_XgeA"/>
    <property type="match status" value="1"/>
</dbReference>
<keyword evidence="8" id="KW-1185">Reference proteome</keyword>
<keyword evidence="3" id="KW-0326">Glycosidase</keyword>
<protein>
    <recommendedName>
        <fullName evidence="6">GH16 domain-containing protein</fullName>
    </recommendedName>
</protein>
<feature type="region of interest" description="Disordered" evidence="4">
    <location>
        <begin position="62"/>
        <end position="171"/>
    </location>
</feature>
<dbReference type="RefSeq" id="XP_028475655.1">
    <property type="nucleotide sequence ID" value="XM_028623681.1"/>
</dbReference>
<evidence type="ECO:0000256" key="2">
    <source>
        <dbReference type="ARBA" id="ARBA00022801"/>
    </source>
</evidence>
<dbReference type="GO" id="GO:0009251">
    <property type="term" value="P:glucan catabolic process"/>
    <property type="evidence" value="ECO:0007669"/>
    <property type="project" value="TreeGrafter"/>
</dbReference>
<evidence type="ECO:0000256" key="5">
    <source>
        <dbReference type="SAM" id="SignalP"/>
    </source>
</evidence>
<dbReference type="STRING" id="105984.A0A427XQ13"/>
<sequence length="483" mass="51715">MHMRTLCLLLPILAASAQAARLPFRRGQEPVNKAEIVTPEQLAGTKFLEQNETFLGRRRVAPVTQRRRVRRRKGESTTSSGSADCGGSSNSTSSSASSDDWSPSATSTESAPSETESSSFIGSGGWATPKNETTTTTGYNSQSTAASWGESSSATGESSYSATSTSSASTSQSTSTWQLVDTIAGSNFFDSQYWTFWDYSDPTHGDVNYVDSATAWSDGLVSIDSNNRAIMKVETTATVSSVRKSVRLHSNRVWTGGMVLMDAYHMPTGCGTWPAWWQNGPNWPQGGEIDILEGVNTNTQNQVSLHTGVGCTMPTDLSSGMSGTITTGSWDSYDCSSTNTGNQGCGVMDTTSDNSYGTSFNNNGGGVYALVWVTTGISVWFHPRGSIPSDITNGSPDTSNWGTPIAHFPSTNCNMYEFFYDQFNIFDTTLCGDWAGSSGSWDSCAASTGYSTCSSYVQNEGAAFSEAYWAINSVTYYNSTSLV</sequence>
<feature type="chain" id="PRO_5019375276" description="GH16 domain-containing protein" evidence="5">
    <location>
        <begin position="20"/>
        <end position="483"/>
    </location>
</feature>
<comment type="similarity">
    <text evidence="1">Belongs to the glycosyl hydrolase 16 family.</text>
</comment>
<reference evidence="7 8" key="1">
    <citation type="submission" date="2018-11" db="EMBL/GenBank/DDBJ databases">
        <title>Genome sequence of Apiotrichum porosum DSM 27194.</title>
        <authorList>
            <person name="Aliyu H."/>
            <person name="Gorte O."/>
            <person name="Ochsenreither K."/>
        </authorList>
    </citation>
    <scope>NUCLEOTIDE SEQUENCE [LARGE SCALE GENOMIC DNA]</scope>
    <source>
        <strain evidence="7 8">DSM 27194</strain>
    </source>
</reference>
<comment type="caution">
    <text evidence="7">The sequence shown here is derived from an EMBL/GenBank/DDBJ whole genome shotgun (WGS) entry which is preliminary data.</text>
</comment>
<dbReference type="InterPro" id="IPR013320">
    <property type="entry name" value="ConA-like_dom_sf"/>
</dbReference>
<keyword evidence="2" id="KW-0378">Hydrolase</keyword>
<keyword evidence="5" id="KW-0732">Signal</keyword>
<evidence type="ECO:0000313" key="7">
    <source>
        <dbReference type="EMBL" id="RSH80936.1"/>
    </source>
</evidence>
<evidence type="ECO:0000259" key="6">
    <source>
        <dbReference type="PROSITE" id="PS51762"/>
    </source>
</evidence>
<dbReference type="PROSITE" id="PS51762">
    <property type="entry name" value="GH16_2"/>
    <property type="match status" value="1"/>
</dbReference>
<proteinExistence type="inferred from homology"/>
<feature type="compositionally biased region" description="Low complexity" evidence="4">
    <location>
        <begin position="133"/>
        <end position="171"/>
    </location>
</feature>
<dbReference type="PANTHER" id="PTHR10963:SF24">
    <property type="entry name" value="GLYCOSIDASE C21B10.07-RELATED"/>
    <property type="match status" value="1"/>
</dbReference>
<dbReference type="Proteomes" id="UP000279236">
    <property type="component" value="Unassembled WGS sequence"/>
</dbReference>
<feature type="signal peptide" evidence="5">
    <location>
        <begin position="1"/>
        <end position="19"/>
    </location>
</feature>
<dbReference type="Gene3D" id="2.60.120.200">
    <property type="match status" value="1"/>
</dbReference>
<evidence type="ECO:0000256" key="1">
    <source>
        <dbReference type="ARBA" id="ARBA00006865"/>
    </source>
</evidence>
<dbReference type="FunFam" id="2.60.120.200:FF:000114">
    <property type="entry name" value="Probable endo-1,3(4)-beta-glucanase NFIA_089530"/>
    <property type="match status" value="1"/>
</dbReference>
<feature type="compositionally biased region" description="Basic residues" evidence="4">
    <location>
        <begin position="62"/>
        <end position="73"/>
    </location>
</feature>
<dbReference type="GO" id="GO:0004553">
    <property type="term" value="F:hydrolase activity, hydrolyzing O-glycosyl compounds"/>
    <property type="evidence" value="ECO:0007669"/>
    <property type="project" value="InterPro"/>
</dbReference>
<dbReference type="InterPro" id="IPR000757">
    <property type="entry name" value="Beta-glucanase-like"/>
</dbReference>
<dbReference type="PANTHER" id="PTHR10963">
    <property type="entry name" value="GLYCOSYL HYDROLASE-RELATED"/>
    <property type="match status" value="1"/>
</dbReference>
<evidence type="ECO:0000256" key="4">
    <source>
        <dbReference type="SAM" id="MobiDB-lite"/>
    </source>
</evidence>
<name>A0A427XQ13_9TREE</name>
<organism evidence="7 8">
    <name type="scientific">Apiotrichum porosum</name>
    <dbReference type="NCBI Taxonomy" id="105984"/>
    <lineage>
        <taxon>Eukaryota</taxon>
        <taxon>Fungi</taxon>
        <taxon>Dikarya</taxon>
        <taxon>Basidiomycota</taxon>
        <taxon>Agaricomycotina</taxon>
        <taxon>Tremellomycetes</taxon>
        <taxon>Trichosporonales</taxon>
        <taxon>Trichosporonaceae</taxon>
        <taxon>Apiotrichum</taxon>
    </lineage>
</organism>